<proteinExistence type="predicted"/>
<dbReference type="AlphaFoldDB" id="A0A5B9DM28"/>
<dbReference type="RefSeq" id="WP_147655864.1">
    <property type="nucleotide sequence ID" value="NZ_BMFM01000001.1"/>
</dbReference>
<organism evidence="1 2">
    <name type="scientific">Paradevosia tibetensis</name>
    <dbReference type="NCBI Taxonomy" id="1447062"/>
    <lineage>
        <taxon>Bacteria</taxon>
        <taxon>Pseudomonadati</taxon>
        <taxon>Pseudomonadota</taxon>
        <taxon>Alphaproteobacteria</taxon>
        <taxon>Hyphomicrobiales</taxon>
        <taxon>Devosiaceae</taxon>
        <taxon>Paradevosia</taxon>
    </lineage>
</organism>
<dbReference type="EMBL" id="CP041690">
    <property type="protein sequence ID" value="QEE20391.1"/>
    <property type="molecule type" value="Genomic_DNA"/>
</dbReference>
<evidence type="ECO:0000313" key="1">
    <source>
        <dbReference type="EMBL" id="QEE20391.1"/>
    </source>
</evidence>
<keyword evidence="2" id="KW-1185">Reference proteome</keyword>
<evidence type="ECO:0000313" key="2">
    <source>
        <dbReference type="Proteomes" id="UP000321062"/>
    </source>
</evidence>
<protein>
    <submittedName>
        <fullName evidence="1">Uncharacterized protein</fullName>
    </submittedName>
</protein>
<reference evidence="1 2" key="1">
    <citation type="journal article" date="2015" name="Int. J. Syst. Evol. Microbiol.">
        <title>Youhaiella tibetensis gen. nov., sp. nov., isolated from subsurface sediment.</title>
        <authorList>
            <person name="Wang Y.X."/>
            <person name="Huang F.Q."/>
            <person name="Nogi Y."/>
            <person name="Pang S.J."/>
            <person name="Wang P.K."/>
            <person name="Lv J."/>
        </authorList>
    </citation>
    <scope>NUCLEOTIDE SEQUENCE [LARGE SCALE GENOMIC DNA]</scope>
    <source>
        <strain evidence="2">fig4</strain>
    </source>
</reference>
<gene>
    <name evidence="1" type="ORF">FNA67_09480</name>
</gene>
<dbReference type="KEGG" id="yti:FNA67_09480"/>
<sequence length="110" mass="11541">MSAAEITARVGHDRSGKTRDLMLFVELPDGSELICDVGDCVWAVNFIKGDCGIDATEVIVGAIETFVAPGDFRLTDPDALNFAAFNRARLDAEAGLVTLDGAIAAMPALA</sequence>
<dbReference type="Proteomes" id="UP000321062">
    <property type="component" value="Chromosome"/>
</dbReference>
<accession>A0A5B9DM28</accession>
<name>A0A5B9DM28_9HYPH</name>